<dbReference type="Gene3D" id="3.40.50.300">
    <property type="entry name" value="P-loop containing nucleotide triphosphate hydrolases"/>
    <property type="match status" value="1"/>
</dbReference>
<protein>
    <submittedName>
        <fullName evidence="1">Uncharacterized protein</fullName>
    </submittedName>
</protein>
<name>L9VYG9_9EURY</name>
<dbReference type="Proteomes" id="UP000011599">
    <property type="component" value="Unassembled WGS sequence"/>
</dbReference>
<dbReference type="EMBL" id="AOHW01000023">
    <property type="protein sequence ID" value="ELY42229.1"/>
    <property type="molecule type" value="Genomic_DNA"/>
</dbReference>
<dbReference type="CDD" id="cd01983">
    <property type="entry name" value="SIMIBI"/>
    <property type="match status" value="1"/>
</dbReference>
<organism evidence="1 2">
    <name type="scientific">Natronorubrum tibetense GA33</name>
    <dbReference type="NCBI Taxonomy" id="1114856"/>
    <lineage>
        <taxon>Archaea</taxon>
        <taxon>Methanobacteriati</taxon>
        <taxon>Methanobacteriota</taxon>
        <taxon>Stenosarchaea group</taxon>
        <taxon>Halobacteria</taxon>
        <taxon>Halobacteriales</taxon>
        <taxon>Natrialbaceae</taxon>
        <taxon>Natronorubrum</taxon>
    </lineage>
</organism>
<dbReference type="PATRIC" id="fig|1114856.3.peg.1567"/>
<dbReference type="OrthoDB" id="201804at2157"/>
<comment type="caution">
    <text evidence="1">The sequence shown here is derived from an EMBL/GenBank/DDBJ whole genome shotgun (WGS) entry which is preliminary data.</text>
</comment>
<dbReference type="SUPFAM" id="SSF52540">
    <property type="entry name" value="P-loop containing nucleoside triphosphate hydrolases"/>
    <property type="match status" value="1"/>
</dbReference>
<sequence length="244" mass="27090">MSTNPTAIGALEDESECETRRLAFAGDPGVGKTTIAALVASRLAERTRVQITGEATRLVKDRETSTDDALGVEWTVEDCPPGVEAVGERTEHLDVVFVVTTPEKLESATKYERRVSKHDIECFLVVNRFHEAAKERLRTFDGPELAEYFYTDEDISTAIAGGRVPVLPEWTVESILIEALQPDRQRAERALEALECDERSIVNVEVEERGDAETLVDSFGTAGYIAAYFQCNCRCHDGHVLARR</sequence>
<dbReference type="AlphaFoldDB" id="L9VYG9"/>
<evidence type="ECO:0000313" key="2">
    <source>
        <dbReference type="Proteomes" id="UP000011599"/>
    </source>
</evidence>
<evidence type="ECO:0000313" key="1">
    <source>
        <dbReference type="EMBL" id="ELY42229.1"/>
    </source>
</evidence>
<gene>
    <name evidence="1" type="ORF">C496_07518</name>
</gene>
<dbReference type="RefSeq" id="WP_006089322.1">
    <property type="nucleotide sequence ID" value="NZ_AOHW01000023.1"/>
</dbReference>
<keyword evidence="2" id="KW-1185">Reference proteome</keyword>
<accession>L9VYG9</accession>
<dbReference type="STRING" id="1114856.GCA_000383975_00785"/>
<reference evidence="1 2" key="1">
    <citation type="journal article" date="2014" name="PLoS Genet.">
        <title>Phylogenetically driven sequencing of extremely halophilic archaea reveals strategies for static and dynamic osmo-response.</title>
        <authorList>
            <person name="Becker E.A."/>
            <person name="Seitzer P.M."/>
            <person name="Tritt A."/>
            <person name="Larsen D."/>
            <person name="Krusor M."/>
            <person name="Yao A.I."/>
            <person name="Wu D."/>
            <person name="Madern D."/>
            <person name="Eisen J.A."/>
            <person name="Darling A.E."/>
            <person name="Facciotti M.T."/>
        </authorList>
    </citation>
    <scope>NUCLEOTIDE SEQUENCE [LARGE SCALE GENOMIC DNA]</scope>
    <source>
        <strain evidence="1 2">GA33</strain>
    </source>
</reference>
<dbReference type="InterPro" id="IPR027417">
    <property type="entry name" value="P-loop_NTPase"/>
</dbReference>
<dbReference type="eggNOG" id="arCOG02849">
    <property type="taxonomic scope" value="Archaea"/>
</dbReference>
<proteinExistence type="predicted"/>